<evidence type="ECO:0000313" key="11">
    <source>
        <dbReference type="Proteomes" id="UP000220102"/>
    </source>
</evidence>
<keyword evidence="5 8" id="KW-0479">Metal-binding</keyword>
<protein>
    <recommendedName>
        <fullName evidence="8">Polyribonucleotide nucleotidyltransferase</fullName>
        <ecNumber evidence="8">2.7.7.8</ecNumber>
    </recommendedName>
    <alternativeName>
        <fullName evidence="8">Polynucleotide phosphorylase</fullName>
        <shortName evidence="8">PNPase</shortName>
    </alternativeName>
</protein>
<dbReference type="SUPFAM" id="SSF50249">
    <property type="entry name" value="Nucleic acid-binding proteins"/>
    <property type="match status" value="1"/>
</dbReference>
<dbReference type="InterPro" id="IPR036345">
    <property type="entry name" value="ExoRNase_PH_dom2_sf"/>
</dbReference>
<dbReference type="GO" id="GO:0005829">
    <property type="term" value="C:cytosol"/>
    <property type="evidence" value="ECO:0007669"/>
    <property type="project" value="UniProtKB-ARBA"/>
</dbReference>
<sequence length="713" mass="77785">MPLEATTREIQFAPGKSMSLETGKIARQANGSVVVRMGDTMVLSTATLSDSVREGSNFFPLTVDYREKFAAGGKVPGGFIKREGRPTDKETLTARLVDRAIRPLFPDGFYHDVHLVNFVISAGKEYDADILAGVGSSAALALSGAPFQGPIAEVRVGRVDGELIVNPTLEETKASDLNLLVAGKMDSLVMVEGEAHEISEETMIDALDTAHASIKKLVEGQNALVQDFGQPESFEWQPDVVPQELVDKVGEQFGQRVADHIRKPYDKKSFYGGLDVIKDEAVESMLGDEKETAEGYTRGDIRDAVGKVQKKEMRTMILDDQRRIDGRGYDDIRELNTEAGLLPRVHGSALFTRGETQVLGSVTLGTSKDVQPVDEVFTDVDKSFFLHYRFPPFSVGEAGFLRGPKRREIGHGMLAERALSPVIPDQNDFPYTIRVNAEVTESNGSSSMASVCAGSLALMDAGVPLKKPVAGIAMGLVKRGDKTAILTDILGQEDHLGDMDFKITGTRDGITACQMDIKIAGLDRDVMLTALKKARQAHAHILEHMESTLDEARTDLSPYAPRLTKLTIDPEHIGAVIGPGGKVVKSIQKETNTDVTVDEEDGVGLVTIAATNQEDAEAAIERIKQIVAVPEEGEDYVGTVKTIRDFGAFIEIMPEKTGLLHVSEISHEYVENVEDHLKVGDKVKVHLLEVRDDGKLRLTRKPFLSKDNGKDQE</sequence>
<dbReference type="PROSITE" id="PS50126">
    <property type="entry name" value="S1"/>
    <property type="match status" value="1"/>
</dbReference>
<keyword evidence="7 8" id="KW-0694">RNA-binding</keyword>
<evidence type="ECO:0000256" key="5">
    <source>
        <dbReference type="ARBA" id="ARBA00022723"/>
    </source>
</evidence>
<dbReference type="Gene3D" id="3.30.230.70">
    <property type="entry name" value="GHMP Kinase, N-terminal domain"/>
    <property type="match status" value="2"/>
</dbReference>
<dbReference type="RefSeq" id="WP_098073992.1">
    <property type="nucleotide sequence ID" value="NZ_PDEQ01000001.1"/>
</dbReference>
<dbReference type="Pfam" id="PF00013">
    <property type="entry name" value="KH_1"/>
    <property type="match status" value="1"/>
</dbReference>
<accession>A0A2A8D2Q9</accession>
<evidence type="ECO:0000256" key="4">
    <source>
        <dbReference type="ARBA" id="ARBA00022695"/>
    </source>
</evidence>
<dbReference type="InterPro" id="IPR015848">
    <property type="entry name" value="PNPase_PH_RNA-bd_bac/org-type"/>
</dbReference>
<dbReference type="InterPro" id="IPR001247">
    <property type="entry name" value="ExoRNase_PH_dom1"/>
</dbReference>
<dbReference type="Pfam" id="PF03725">
    <property type="entry name" value="RNase_PH_C"/>
    <property type="match status" value="2"/>
</dbReference>
<dbReference type="InterPro" id="IPR012340">
    <property type="entry name" value="NA-bd_OB-fold"/>
</dbReference>
<dbReference type="PANTHER" id="PTHR11252:SF0">
    <property type="entry name" value="POLYRIBONUCLEOTIDE NUCLEOTIDYLTRANSFERASE 1, MITOCHONDRIAL"/>
    <property type="match status" value="1"/>
</dbReference>
<feature type="binding site" evidence="8">
    <location>
        <position position="494"/>
    </location>
    <ligand>
        <name>Mg(2+)</name>
        <dbReference type="ChEBI" id="CHEBI:18420"/>
    </ligand>
</feature>
<reference evidence="10 11" key="1">
    <citation type="submission" date="2017-10" db="EMBL/GenBank/DDBJ databases">
        <title>Draft genome of Longibacter Salinarum.</title>
        <authorList>
            <person name="Goh K.M."/>
            <person name="Shamsir M.S."/>
            <person name="Lim S.W."/>
        </authorList>
    </citation>
    <scope>NUCLEOTIDE SEQUENCE [LARGE SCALE GENOMIC DNA]</scope>
    <source>
        <strain evidence="10 11">KCTC 52045</strain>
    </source>
</reference>
<dbReference type="InterPro" id="IPR027408">
    <property type="entry name" value="PNPase/RNase_PH_dom_sf"/>
</dbReference>
<keyword evidence="2 8" id="KW-0963">Cytoplasm</keyword>
<dbReference type="Proteomes" id="UP000220102">
    <property type="component" value="Unassembled WGS sequence"/>
</dbReference>
<dbReference type="InterPro" id="IPR004087">
    <property type="entry name" value="KH_dom"/>
</dbReference>
<dbReference type="InterPro" id="IPR012162">
    <property type="entry name" value="PNPase"/>
</dbReference>
<dbReference type="SUPFAM" id="SSF46915">
    <property type="entry name" value="Polynucleotide phosphorylase/guanosine pentaphosphate synthase (PNPase/GPSI), domain 3"/>
    <property type="match status" value="1"/>
</dbReference>
<dbReference type="Gene3D" id="2.40.50.140">
    <property type="entry name" value="Nucleic acid-binding proteins"/>
    <property type="match status" value="1"/>
</dbReference>
<dbReference type="SUPFAM" id="SSF54791">
    <property type="entry name" value="Eukaryotic type KH-domain (KH-domain type I)"/>
    <property type="match status" value="1"/>
</dbReference>
<dbReference type="Pfam" id="PF03726">
    <property type="entry name" value="PNPase"/>
    <property type="match status" value="1"/>
</dbReference>
<keyword evidence="6 8" id="KW-0460">Magnesium</keyword>
<dbReference type="GO" id="GO:0006402">
    <property type="term" value="P:mRNA catabolic process"/>
    <property type="evidence" value="ECO:0007669"/>
    <property type="project" value="UniProtKB-UniRule"/>
</dbReference>
<evidence type="ECO:0000256" key="7">
    <source>
        <dbReference type="ARBA" id="ARBA00022884"/>
    </source>
</evidence>
<evidence type="ECO:0000256" key="6">
    <source>
        <dbReference type="ARBA" id="ARBA00022842"/>
    </source>
</evidence>
<evidence type="ECO:0000256" key="2">
    <source>
        <dbReference type="ARBA" id="ARBA00022490"/>
    </source>
</evidence>
<dbReference type="FunFam" id="3.30.230.70:FF:000002">
    <property type="entry name" value="Polyribonucleotide nucleotidyltransferase"/>
    <property type="match status" value="1"/>
</dbReference>
<dbReference type="GO" id="GO:0000287">
    <property type="term" value="F:magnesium ion binding"/>
    <property type="evidence" value="ECO:0007669"/>
    <property type="project" value="UniProtKB-UniRule"/>
</dbReference>
<dbReference type="Gene3D" id="3.30.1370.10">
    <property type="entry name" value="K Homology domain, type 1"/>
    <property type="match status" value="1"/>
</dbReference>
<dbReference type="InterPro" id="IPR036612">
    <property type="entry name" value="KH_dom_type_1_sf"/>
</dbReference>
<comment type="cofactor">
    <cofactor evidence="8">
        <name>Mg(2+)</name>
        <dbReference type="ChEBI" id="CHEBI:18420"/>
    </cofactor>
</comment>
<organism evidence="10 11">
    <name type="scientific">Longibacter salinarum</name>
    <dbReference type="NCBI Taxonomy" id="1850348"/>
    <lineage>
        <taxon>Bacteria</taxon>
        <taxon>Pseudomonadati</taxon>
        <taxon>Rhodothermota</taxon>
        <taxon>Rhodothermia</taxon>
        <taxon>Rhodothermales</taxon>
        <taxon>Salisaetaceae</taxon>
        <taxon>Longibacter</taxon>
    </lineage>
</organism>
<dbReference type="CDD" id="cd11364">
    <property type="entry name" value="RNase_PH_PNPase_2"/>
    <property type="match status" value="1"/>
</dbReference>
<evidence type="ECO:0000259" key="9">
    <source>
        <dbReference type="PROSITE" id="PS50126"/>
    </source>
</evidence>
<dbReference type="HAMAP" id="MF_01595">
    <property type="entry name" value="PNPase"/>
    <property type="match status" value="1"/>
</dbReference>
<feature type="binding site" evidence="8">
    <location>
        <position position="500"/>
    </location>
    <ligand>
        <name>Mg(2+)</name>
        <dbReference type="ChEBI" id="CHEBI:18420"/>
    </ligand>
</feature>
<feature type="domain" description="S1 motif" evidence="9">
    <location>
        <begin position="633"/>
        <end position="701"/>
    </location>
</feature>
<keyword evidence="4 8" id="KW-0548">Nucleotidyltransferase</keyword>
<dbReference type="EC" id="2.7.7.8" evidence="8"/>
<dbReference type="SUPFAM" id="SSF55666">
    <property type="entry name" value="Ribonuclease PH domain 2-like"/>
    <property type="match status" value="2"/>
</dbReference>
<comment type="caution">
    <text evidence="10">The sequence shown here is derived from an EMBL/GenBank/DDBJ whole genome shotgun (WGS) entry which is preliminary data.</text>
</comment>
<dbReference type="InterPro" id="IPR015847">
    <property type="entry name" value="ExoRNase_PH_dom2"/>
</dbReference>
<comment type="subcellular location">
    <subcellularLocation>
        <location evidence="8">Cytoplasm</location>
    </subcellularLocation>
</comment>
<comment type="catalytic activity">
    <reaction evidence="8">
        <text>RNA(n+1) + phosphate = RNA(n) + a ribonucleoside 5'-diphosphate</text>
        <dbReference type="Rhea" id="RHEA:22096"/>
        <dbReference type="Rhea" id="RHEA-COMP:14527"/>
        <dbReference type="Rhea" id="RHEA-COMP:17342"/>
        <dbReference type="ChEBI" id="CHEBI:43474"/>
        <dbReference type="ChEBI" id="CHEBI:57930"/>
        <dbReference type="ChEBI" id="CHEBI:140395"/>
        <dbReference type="EC" id="2.7.7.8"/>
    </reaction>
</comment>
<evidence type="ECO:0000256" key="1">
    <source>
        <dbReference type="ARBA" id="ARBA00007404"/>
    </source>
</evidence>
<keyword evidence="11" id="KW-1185">Reference proteome</keyword>
<dbReference type="InterPro" id="IPR003029">
    <property type="entry name" value="S1_domain"/>
</dbReference>
<name>A0A2A8D2Q9_9BACT</name>
<dbReference type="OrthoDB" id="9804305at2"/>
<dbReference type="NCBIfam" id="NF008805">
    <property type="entry name" value="PRK11824.1"/>
    <property type="match status" value="1"/>
</dbReference>
<dbReference type="SMART" id="SM00316">
    <property type="entry name" value="S1"/>
    <property type="match status" value="1"/>
</dbReference>
<dbReference type="Pfam" id="PF00575">
    <property type="entry name" value="S1"/>
    <property type="match status" value="1"/>
</dbReference>
<dbReference type="EMBL" id="PDEQ01000001">
    <property type="protein sequence ID" value="PEN15093.1"/>
    <property type="molecule type" value="Genomic_DNA"/>
</dbReference>
<dbReference type="AlphaFoldDB" id="A0A2A8D2Q9"/>
<dbReference type="GO" id="GO:0000175">
    <property type="term" value="F:3'-5'-RNA exonuclease activity"/>
    <property type="evidence" value="ECO:0007669"/>
    <property type="project" value="TreeGrafter"/>
</dbReference>
<dbReference type="GO" id="GO:0003723">
    <property type="term" value="F:RNA binding"/>
    <property type="evidence" value="ECO:0007669"/>
    <property type="project" value="UniProtKB-UniRule"/>
</dbReference>
<comment type="function">
    <text evidence="8">Involved in mRNA degradation. Catalyzes the phosphorolysis of single-stranded polyribonucleotides processively in the 3'- to 5'-direction.</text>
</comment>
<proteinExistence type="inferred from homology"/>
<evidence type="ECO:0000256" key="8">
    <source>
        <dbReference type="HAMAP-Rule" id="MF_01595"/>
    </source>
</evidence>
<evidence type="ECO:0000256" key="3">
    <source>
        <dbReference type="ARBA" id="ARBA00022679"/>
    </source>
</evidence>
<dbReference type="Pfam" id="PF01138">
    <property type="entry name" value="RNase_PH"/>
    <property type="match status" value="2"/>
</dbReference>
<dbReference type="InterPro" id="IPR020568">
    <property type="entry name" value="Ribosomal_Su5_D2-typ_SF"/>
</dbReference>
<dbReference type="CDD" id="cd02393">
    <property type="entry name" value="KH-I_PNPase"/>
    <property type="match status" value="1"/>
</dbReference>
<dbReference type="GO" id="GO:0006396">
    <property type="term" value="P:RNA processing"/>
    <property type="evidence" value="ECO:0007669"/>
    <property type="project" value="InterPro"/>
</dbReference>
<dbReference type="NCBIfam" id="TIGR03591">
    <property type="entry name" value="polynuc_phos"/>
    <property type="match status" value="1"/>
</dbReference>
<dbReference type="PROSITE" id="PS50084">
    <property type="entry name" value="KH_TYPE_1"/>
    <property type="match status" value="1"/>
</dbReference>
<dbReference type="CDD" id="cd04472">
    <property type="entry name" value="S1_PNPase"/>
    <property type="match status" value="1"/>
</dbReference>
<gene>
    <name evidence="8 10" type="primary">pnp</name>
    <name evidence="10" type="ORF">CRI94_02050</name>
</gene>
<comment type="similarity">
    <text evidence="1 8">Belongs to the polyribonucleotide nucleotidyltransferase family.</text>
</comment>
<dbReference type="FunFam" id="3.30.1370.10:FF:000001">
    <property type="entry name" value="Polyribonucleotide nucleotidyltransferase"/>
    <property type="match status" value="1"/>
</dbReference>
<dbReference type="PIRSF" id="PIRSF005499">
    <property type="entry name" value="PNPase"/>
    <property type="match status" value="1"/>
</dbReference>
<dbReference type="SUPFAM" id="SSF54211">
    <property type="entry name" value="Ribosomal protein S5 domain 2-like"/>
    <property type="match status" value="2"/>
</dbReference>
<keyword evidence="3 8" id="KW-0808">Transferase</keyword>
<dbReference type="InterPro" id="IPR036456">
    <property type="entry name" value="PNPase_PH_RNA-bd_sf"/>
</dbReference>
<dbReference type="GO" id="GO:0004654">
    <property type="term" value="F:polyribonucleotide nucleotidyltransferase activity"/>
    <property type="evidence" value="ECO:0007669"/>
    <property type="project" value="UniProtKB-UniRule"/>
</dbReference>
<evidence type="ECO:0000313" key="10">
    <source>
        <dbReference type="EMBL" id="PEN15093.1"/>
    </source>
</evidence>
<dbReference type="FunFam" id="3.30.230.70:FF:000001">
    <property type="entry name" value="Polyribonucleotide nucleotidyltransferase"/>
    <property type="match status" value="1"/>
</dbReference>
<dbReference type="PANTHER" id="PTHR11252">
    <property type="entry name" value="POLYRIBONUCLEOTIDE NUCLEOTIDYLTRANSFERASE"/>
    <property type="match status" value="1"/>
</dbReference>
<dbReference type="CDD" id="cd11363">
    <property type="entry name" value="RNase_PH_PNPase_1"/>
    <property type="match status" value="1"/>
</dbReference>
<dbReference type="InterPro" id="IPR004088">
    <property type="entry name" value="KH_dom_type_1"/>
</dbReference>
<dbReference type="SMART" id="SM00322">
    <property type="entry name" value="KH"/>
    <property type="match status" value="1"/>
</dbReference>